<dbReference type="EMBL" id="LIZY01000003">
    <property type="protein sequence ID" value="KPJ64900.1"/>
    <property type="molecule type" value="Genomic_DNA"/>
</dbReference>
<evidence type="ECO:0000313" key="2">
    <source>
        <dbReference type="Proteomes" id="UP000052020"/>
    </source>
</evidence>
<sequence length="111" mass="12371">MAEAGAARRRKGEAVMHDWKRASHELYCSRCRRFLAWVSESPKLAYCDDCSFKLSAPEQRPRPAREIGIYGSGDDIGHGAYIEGRHPPEGSRYPCTRKNCPECAAKKGDAA</sequence>
<accession>A0A0S7XRC6</accession>
<comment type="caution">
    <text evidence="1">The sequence shown here is derived from an EMBL/GenBank/DDBJ whole genome shotgun (WGS) entry which is preliminary data.</text>
</comment>
<gene>
    <name evidence="1" type="ORF">AMK68_00260</name>
</gene>
<dbReference type="Proteomes" id="UP000052020">
    <property type="component" value="Unassembled WGS sequence"/>
</dbReference>
<organism evidence="1 2">
    <name type="scientific">candidate division KD3-62 bacterium DG_56</name>
    <dbReference type="NCBI Taxonomy" id="1704032"/>
    <lineage>
        <taxon>Bacteria</taxon>
        <taxon>candidate division KD3-62</taxon>
    </lineage>
</organism>
<protein>
    <submittedName>
        <fullName evidence="1">Uncharacterized protein</fullName>
    </submittedName>
</protein>
<evidence type="ECO:0000313" key="1">
    <source>
        <dbReference type="EMBL" id="KPJ64900.1"/>
    </source>
</evidence>
<dbReference type="AlphaFoldDB" id="A0A0S7XRC6"/>
<reference evidence="1 2" key="1">
    <citation type="journal article" date="2015" name="Microbiome">
        <title>Genomic resolution of linkages in carbon, nitrogen, and sulfur cycling among widespread estuary sediment bacteria.</title>
        <authorList>
            <person name="Baker B.J."/>
            <person name="Lazar C.S."/>
            <person name="Teske A.P."/>
            <person name="Dick G.J."/>
        </authorList>
    </citation>
    <scope>NUCLEOTIDE SEQUENCE [LARGE SCALE GENOMIC DNA]</scope>
    <source>
        <strain evidence="1">DG_56</strain>
    </source>
</reference>
<proteinExistence type="predicted"/>
<name>A0A0S7XRC6_9BACT</name>